<organism evidence="2">
    <name type="scientific">Sporisorium scitamineum</name>
    <dbReference type="NCBI Taxonomy" id="49012"/>
    <lineage>
        <taxon>Eukaryota</taxon>
        <taxon>Fungi</taxon>
        <taxon>Dikarya</taxon>
        <taxon>Basidiomycota</taxon>
        <taxon>Ustilaginomycotina</taxon>
        <taxon>Ustilaginomycetes</taxon>
        <taxon>Ustilaginales</taxon>
        <taxon>Ustilaginaceae</taxon>
        <taxon>Sporisorium</taxon>
    </lineage>
</organism>
<evidence type="ECO:0000256" key="1">
    <source>
        <dbReference type="SAM" id="MobiDB-lite"/>
    </source>
</evidence>
<gene>
    <name evidence="2" type="ORF">SPSC_02652</name>
</gene>
<feature type="region of interest" description="Disordered" evidence="1">
    <location>
        <begin position="15"/>
        <end position="38"/>
    </location>
</feature>
<proteinExistence type="predicted"/>
<reference evidence="2" key="1">
    <citation type="submission" date="2014-06" db="EMBL/GenBank/DDBJ databases">
        <authorList>
            <person name="Ju J."/>
            <person name="Zhang J."/>
        </authorList>
    </citation>
    <scope>NUCLEOTIDE SEQUENCE</scope>
    <source>
        <strain evidence="2">SscI8</strain>
    </source>
</reference>
<feature type="compositionally biased region" description="Low complexity" evidence="1">
    <location>
        <begin position="85"/>
        <end position="104"/>
    </location>
</feature>
<feature type="region of interest" description="Disordered" evidence="1">
    <location>
        <begin position="51"/>
        <end position="104"/>
    </location>
</feature>
<accession>A0A127ZEW7</accession>
<dbReference type="OrthoDB" id="2157103at2759"/>
<evidence type="ECO:0000313" key="2">
    <source>
        <dbReference type="EMBL" id="CDU24023.1"/>
    </source>
</evidence>
<name>A0A127ZEW7_9BASI</name>
<dbReference type="EMBL" id="LK056664">
    <property type="protein sequence ID" value="CDU24023.1"/>
    <property type="molecule type" value="Genomic_DNA"/>
</dbReference>
<sequence>MMLTVTRTASLRYAASTSRSAAANAGVGRTFSTSSSPASLSSIFTWFSGKSSGSPANEPAGPSKPTAGSVSDHVVASTPPPTSAPPTSSTASPLPSSIASLTTSSTPAAAAAASSTPSDTSAKCASPVQGKMLARDQELLSKLLDREGGSAGVSIVNGRYEEGLGPETKKNMFRLI</sequence>
<dbReference type="AlphaFoldDB" id="A0A127ZEW7"/>
<feature type="compositionally biased region" description="Low complexity" evidence="1">
    <location>
        <begin position="15"/>
        <end position="25"/>
    </location>
</feature>
<protein>
    <submittedName>
        <fullName evidence="2">Uncharacterized protein</fullName>
    </submittedName>
</protein>